<name>A0A9D3WBN4_9ROSI</name>
<evidence type="ECO:0008006" key="3">
    <source>
        <dbReference type="Google" id="ProtNLM"/>
    </source>
</evidence>
<dbReference type="Proteomes" id="UP000828251">
    <property type="component" value="Unassembled WGS sequence"/>
</dbReference>
<gene>
    <name evidence="1" type="ORF">J1N35_004181</name>
</gene>
<comment type="caution">
    <text evidence="1">The sequence shown here is derived from an EMBL/GenBank/DDBJ whole genome shotgun (WGS) entry which is preliminary data.</text>
</comment>
<evidence type="ECO:0000313" key="1">
    <source>
        <dbReference type="EMBL" id="KAH1121021.1"/>
    </source>
</evidence>
<accession>A0A9D3WBN4</accession>
<dbReference type="OrthoDB" id="995555at2759"/>
<keyword evidence="2" id="KW-1185">Reference proteome</keyword>
<dbReference type="AlphaFoldDB" id="A0A9D3WBN4"/>
<reference evidence="1 2" key="1">
    <citation type="journal article" date="2021" name="Plant Biotechnol. J.">
        <title>Multi-omics assisted identification of the key and species-specific regulatory components of drought-tolerant mechanisms in Gossypium stocksii.</title>
        <authorList>
            <person name="Yu D."/>
            <person name="Ke L."/>
            <person name="Zhang D."/>
            <person name="Wu Y."/>
            <person name="Sun Y."/>
            <person name="Mei J."/>
            <person name="Sun J."/>
            <person name="Sun Y."/>
        </authorList>
    </citation>
    <scope>NUCLEOTIDE SEQUENCE [LARGE SCALE GENOMIC DNA]</scope>
    <source>
        <strain evidence="2">cv. E1</strain>
        <tissue evidence="1">Leaf</tissue>
    </source>
</reference>
<protein>
    <recommendedName>
        <fullName evidence="3">DUF4283 domain-containing protein</fullName>
    </recommendedName>
</protein>
<sequence>MDFNPAQPYPSIVMEWIRLLGLPRHMYKLQILWEIGGMIRKVAKLDFNMDNDVRGSDKEIGGTWPSHKSVDLDENVQGFSTSTDQSMSIEHMREQRSKEPIGVLDAAKHLVVLFKENIQHRTGGTIQRSRISTKGHPVEFSSARGSVKANGSRKVSNMVKLLQSQFQWGLVNEVLKVMDEKSGE</sequence>
<organism evidence="1 2">
    <name type="scientific">Gossypium stocksii</name>
    <dbReference type="NCBI Taxonomy" id="47602"/>
    <lineage>
        <taxon>Eukaryota</taxon>
        <taxon>Viridiplantae</taxon>
        <taxon>Streptophyta</taxon>
        <taxon>Embryophyta</taxon>
        <taxon>Tracheophyta</taxon>
        <taxon>Spermatophyta</taxon>
        <taxon>Magnoliopsida</taxon>
        <taxon>eudicotyledons</taxon>
        <taxon>Gunneridae</taxon>
        <taxon>Pentapetalae</taxon>
        <taxon>rosids</taxon>
        <taxon>malvids</taxon>
        <taxon>Malvales</taxon>
        <taxon>Malvaceae</taxon>
        <taxon>Malvoideae</taxon>
        <taxon>Gossypium</taxon>
    </lineage>
</organism>
<dbReference type="EMBL" id="JAIQCV010000002">
    <property type="protein sequence ID" value="KAH1121021.1"/>
    <property type="molecule type" value="Genomic_DNA"/>
</dbReference>
<evidence type="ECO:0000313" key="2">
    <source>
        <dbReference type="Proteomes" id="UP000828251"/>
    </source>
</evidence>
<proteinExistence type="predicted"/>